<protein>
    <recommendedName>
        <fullName evidence="3">beta-N-acetylhexosaminidase</fullName>
        <ecNumber evidence="3">3.2.1.52</ecNumber>
    </recommendedName>
</protein>
<keyword evidence="5" id="KW-0326">Glycosidase</keyword>
<evidence type="ECO:0000313" key="8">
    <source>
        <dbReference type="Proteomes" id="UP001524473"/>
    </source>
</evidence>
<evidence type="ECO:0000313" key="7">
    <source>
        <dbReference type="EMBL" id="MCQ4841315.1"/>
    </source>
</evidence>
<dbReference type="Gene3D" id="3.20.20.300">
    <property type="entry name" value="Glycoside hydrolase, family 3, N-terminal domain"/>
    <property type="match status" value="1"/>
</dbReference>
<dbReference type="InterPro" id="IPR001764">
    <property type="entry name" value="Glyco_hydro_3_N"/>
</dbReference>
<feature type="domain" description="Glycoside hydrolase family 3 N-terminal" evidence="6">
    <location>
        <begin position="33"/>
        <end position="350"/>
    </location>
</feature>
<evidence type="ECO:0000256" key="4">
    <source>
        <dbReference type="ARBA" id="ARBA00022801"/>
    </source>
</evidence>
<dbReference type="SUPFAM" id="SSF51445">
    <property type="entry name" value="(Trans)glycosidases"/>
    <property type="match status" value="1"/>
</dbReference>
<evidence type="ECO:0000259" key="6">
    <source>
        <dbReference type="Pfam" id="PF00933"/>
    </source>
</evidence>
<dbReference type="InterPro" id="IPR036881">
    <property type="entry name" value="Glyco_hydro_3_C_sf"/>
</dbReference>
<evidence type="ECO:0000256" key="2">
    <source>
        <dbReference type="ARBA" id="ARBA00005336"/>
    </source>
</evidence>
<organism evidence="7 8">
    <name type="scientific">Neglectibacter timonensis</name>
    <dbReference type="NCBI Taxonomy" id="1776382"/>
    <lineage>
        <taxon>Bacteria</taxon>
        <taxon>Bacillati</taxon>
        <taxon>Bacillota</taxon>
        <taxon>Clostridia</taxon>
        <taxon>Eubacteriales</taxon>
        <taxon>Oscillospiraceae</taxon>
        <taxon>Neglectibacter</taxon>
    </lineage>
</organism>
<dbReference type="InterPro" id="IPR036962">
    <property type="entry name" value="Glyco_hydro_3_N_sf"/>
</dbReference>
<proteinExistence type="inferred from homology"/>
<keyword evidence="4 7" id="KW-0378">Hydrolase</keyword>
<evidence type="ECO:0000256" key="3">
    <source>
        <dbReference type="ARBA" id="ARBA00012663"/>
    </source>
</evidence>
<dbReference type="EC" id="3.2.1.52" evidence="3"/>
<dbReference type="PANTHER" id="PTHR30480:SF13">
    <property type="entry name" value="BETA-HEXOSAMINIDASE"/>
    <property type="match status" value="1"/>
</dbReference>
<comment type="catalytic activity">
    <reaction evidence="1">
        <text>Hydrolysis of terminal non-reducing N-acetyl-D-hexosamine residues in N-acetyl-beta-D-hexosaminides.</text>
        <dbReference type="EC" id="3.2.1.52"/>
    </reaction>
</comment>
<comment type="similarity">
    <text evidence="2">Belongs to the glycosyl hydrolase 3 family.</text>
</comment>
<dbReference type="Gene3D" id="3.40.50.1700">
    <property type="entry name" value="Glycoside hydrolase family 3 C-terminal domain"/>
    <property type="match status" value="1"/>
</dbReference>
<dbReference type="InterPro" id="IPR017853">
    <property type="entry name" value="GH"/>
</dbReference>
<dbReference type="GeneID" id="90531246"/>
<gene>
    <name evidence="7" type="ORF">NE695_15480</name>
</gene>
<dbReference type="Proteomes" id="UP001524473">
    <property type="component" value="Unassembled WGS sequence"/>
</dbReference>
<evidence type="ECO:0000256" key="1">
    <source>
        <dbReference type="ARBA" id="ARBA00001231"/>
    </source>
</evidence>
<comment type="caution">
    <text evidence="7">The sequence shown here is derived from an EMBL/GenBank/DDBJ whole genome shotgun (WGS) entry which is preliminary data.</text>
</comment>
<dbReference type="InterPro" id="IPR050226">
    <property type="entry name" value="NagZ_Beta-hexosaminidase"/>
</dbReference>
<sequence>MSIFDKIKEKPFLLSDSDVQWVKDTLAGMTEKQKIGQIFCLCAREGTEQEIEDTLQVMEPGGIMYRPFTAEQAVNFTAMLDKAMKIPMLISANLEKGGNGIVSEGTMLGSPTEIAATDDVKFAERLGTICGREGAAVGANWAFAPIIDIDYNFRNPITNTRTFGSDPERVKNFGRAYVENVQKYKLAASIKHFPGDGRDERDQHLVTSINDFSCEEWDQTYGAAYQACIDAGALTVMVGHIMQPAYIRHFNPEIKDEDMMPATLSPELLQDLLRGKLGFNGLICTDATSMAGFTIPMSREKAVPLSIASGADMFLFTKNLAEDFEFMCKGVEEGVITKERLDEAVVRVLALKAALDLNKPRTLPTLESALQVLGCEEHKQWARECADMAVTLVKEEPGVLPLTPEKYKKILYCPIESGQGVAYSVKAGVCDHFKEMLENEGFCVTTFEPPQGFEGKVPRYLDTVDEYDAIVYLANMSTKSNQTTVRIEWAQPMGANCPHYIQDVPTVFISVENPYHLLDVPRIKTFINGYSSTDETLNAIVEKLCGRSEFKGTNPIDPFCGKWDTRL</sequence>
<keyword evidence="8" id="KW-1185">Reference proteome</keyword>
<dbReference type="PANTHER" id="PTHR30480">
    <property type="entry name" value="BETA-HEXOSAMINIDASE-RELATED"/>
    <property type="match status" value="1"/>
</dbReference>
<reference evidence="7 8" key="1">
    <citation type="submission" date="2022-06" db="EMBL/GenBank/DDBJ databases">
        <title>Isolation of gut microbiota from human fecal samples.</title>
        <authorList>
            <person name="Pamer E.G."/>
            <person name="Barat B."/>
            <person name="Waligurski E."/>
            <person name="Medina S."/>
            <person name="Paddock L."/>
            <person name="Mostad J."/>
        </authorList>
    </citation>
    <scope>NUCLEOTIDE SEQUENCE [LARGE SCALE GENOMIC DNA]</scope>
    <source>
        <strain evidence="7 8">DFI.9.73</strain>
    </source>
</reference>
<dbReference type="EMBL" id="JANFZH010000044">
    <property type="protein sequence ID" value="MCQ4841315.1"/>
    <property type="molecule type" value="Genomic_DNA"/>
</dbReference>
<dbReference type="Pfam" id="PF00933">
    <property type="entry name" value="Glyco_hydro_3"/>
    <property type="match status" value="1"/>
</dbReference>
<accession>A0ABT1S2Z8</accession>
<evidence type="ECO:0000256" key="5">
    <source>
        <dbReference type="ARBA" id="ARBA00023295"/>
    </source>
</evidence>
<name>A0ABT1S2Z8_9FIRM</name>
<dbReference type="GO" id="GO:0016787">
    <property type="term" value="F:hydrolase activity"/>
    <property type="evidence" value="ECO:0007669"/>
    <property type="project" value="UniProtKB-KW"/>
</dbReference>
<dbReference type="RefSeq" id="WP_066860730.1">
    <property type="nucleotide sequence ID" value="NZ_CABKVV010000010.1"/>
</dbReference>